<comment type="catalytic activity">
    <reaction evidence="6">
        <text>a 2-methoxy-6-(all-trans-polyprenyl)benzene-1,4-diol + S-adenosyl-L-methionine = a 5-methoxy-2-methyl-3-(all-trans-polyprenyl)benzene-1,4-diol + S-adenosyl-L-homocysteine + H(+)</text>
        <dbReference type="Rhea" id="RHEA:28286"/>
        <dbReference type="Rhea" id="RHEA-COMP:10858"/>
        <dbReference type="Rhea" id="RHEA-COMP:10859"/>
        <dbReference type="ChEBI" id="CHEBI:15378"/>
        <dbReference type="ChEBI" id="CHEBI:57856"/>
        <dbReference type="ChEBI" id="CHEBI:59789"/>
        <dbReference type="ChEBI" id="CHEBI:84166"/>
        <dbReference type="ChEBI" id="CHEBI:84167"/>
        <dbReference type="EC" id="2.1.1.201"/>
    </reaction>
</comment>
<keyword evidence="10" id="KW-1185">Reference proteome</keyword>
<dbReference type="UniPathway" id="UPA00232"/>
<dbReference type="Proteomes" id="UP000321891">
    <property type="component" value="Unassembled WGS sequence"/>
</dbReference>
<dbReference type="GO" id="GO:0032259">
    <property type="term" value="P:methylation"/>
    <property type="evidence" value="ECO:0007669"/>
    <property type="project" value="UniProtKB-KW"/>
</dbReference>
<reference evidence="8 10" key="2">
    <citation type="submission" date="2019-07" db="EMBL/GenBank/DDBJ databases">
        <title>Whole genome shotgun sequence of Acetobacter cibinongensis NBRC 16605.</title>
        <authorList>
            <person name="Hosoyama A."/>
            <person name="Uohara A."/>
            <person name="Ohji S."/>
            <person name="Ichikawa N."/>
        </authorList>
    </citation>
    <scope>NUCLEOTIDE SEQUENCE [LARGE SCALE GENOMIC DNA]</scope>
    <source>
        <strain evidence="8 10">NBRC 16605</strain>
    </source>
</reference>
<comment type="catalytic activity">
    <reaction evidence="6">
        <text>a 2-demethylmenaquinol + S-adenosyl-L-methionine = a menaquinol + S-adenosyl-L-homocysteine + H(+)</text>
        <dbReference type="Rhea" id="RHEA:42640"/>
        <dbReference type="Rhea" id="RHEA-COMP:9539"/>
        <dbReference type="Rhea" id="RHEA-COMP:9563"/>
        <dbReference type="ChEBI" id="CHEBI:15378"/>
        <dbReference type="ChEBI" id="CHEBI:18151"/>
        <dbReference type="ChEBI" id="CHEBI:55437"/>
        <dbReference type="ChEBI" id="CHEBI:57856"/>
        <dbReference type="ChEBI" id="CHEBI:59789"/>
        <dbReference type="EC" id="2.1.1.163"/>
    </reaction>
</comment>
<evidence type="ECO:0000256" key="6">
    <source>
        <dbReference type="HAMAP-Rule" id="MF_01813"/>
    </source>
</evidence>
<dbReference type="Pfam" id="PF01209">
    <property type="entry name" value="Ubie_methyltran"/>
    <property type="match status" value="1"/>
</dbReference>
<dbReference type="PANTHER" id="PTHR43591:SF24">
    <property type="entry name" value="2-METHOXY-6-POLYPRENYL-1,4-BENZOQUINOL METHYLASE, MITOCHONDRIAL"/>
    <property type="match status" value="1"/>
</dbReference>
<dbReference type="UniPathway" id="UPA00079">
    <property type="reaction ID" value="UER00169"/>
</dbReference>
<dbReference type="Gene3D" id="3.40.50.150">
    <property type="entry name" value="Vaccinia Virus protein VP39"/>
    <property type="match status" value="1"/>
</dbReference>
<keyword evidence="2 6" id="KW-0489">Methyltransferase</keyword>
<keyword evidence="1 6" id="KW-0474">Menaquinone biosynthesis</keyword>
<accession>A0A0D6N1K7</accession>
<comment type="function">
    <text evidence="6">Methyltransferase required for the conversion of demethylmenaquinol (DMKH2) to menaquinol (MKH2) and the conversion of 2-polyprenyl-6-methoxy-1,4-benzoquinol (DDMQH2) to 2-polyprenyl-3-methyl-6-methoxy-1,4-benzoquinol (DMQH2).</text>
</comment>
<evidence type="ECO:0000313" key="8">
    <source>
        <dbReference type="EMBL" id="GEL59337.1"/>
    </source>
</evidence>
<dbReference type="PANTHER" id="PTHR43591">
    <property type="entry name" value="METHYLTRANSFERASE"/>
    <property type="match status" value="1"/>
</dbReference>
<name>A0A0D6N1K7_9PROT</name>
<dbReference type="Proteomes" id="UP000032671">
    <property type="component" value="Unassembled WGS sequence"/>
</dbReference>
<feature type="binding site" evidence="6">
    <location>
        <begin position="117"/>
        <end position="118"/>
    </location>
    <ligand>
        <name>S-adenosyl-L-methionine</name>
        <dbReference type="ChEBI" id="CHEBI:59789"/>
    </ligand>
</feature>
<dbReference type="InterPro" id="IPR023576">
    <property type="entry name" value="UbiE/COQ5_MeTrFase_CS"/>
</dbReference>
<evidence type="ECO:0000313" key="7">
    <source>
        <dbReference type="EMBL" id="GAN59814.1"/>
    </source>
</evidence>
<reference evidence="7 9" key="1">
    <citation type="submission" date="2012-11" db="EMBL/GenBank/DDBJ databases">
        <title>Whole genome sequence of Acetobacter cibinongensis 4H-1.</title>
        <authorList>
            <person name="Azuma Y."/>
            <person name="Higashiura N."/>
            <person name="Hirakawa H."/>
            <person name="Matsushita K."/>
        </authorList>
    </citation>
    <scope>NUCLEOTIDE SEQUENCE [LARGE SCALE GENOMIC DNA]</scope>
    <source>
        <strain evidence="7 9">4H-1</strain>
    </source>
</reference>
<evidence type="ECO:0000256" key="5">
    <source>
        <dbReference type="ARBA" id="ARBA00022691"/>
    </source>
</evidence>
<evidence type="ECO:0000256" key="1">
    <source>
        <dbReference type="ARBA" id="ARBA00022428"/>
    </source>
</evidence>
<evidence type="ECO:0000256" key="3">
    <source>
        <dbReference type="ARBA" id="ARBA00022679"/>
    </source>
</evidence>
<evidence type="ECO:0000256" key="4">
    <source>
        <dbReference type="ARBA" id="ARBA00022688"/>
    </source>
</evidence>
<keyword evidence="8" id="KW-0830">Ubiquinone</keyword>
<keyword evidence="5 6" id="KW-0949">S-adenosyl-L-methionine</keyword>
<dbReference type="InterPro" id="IPR004033">
    <property type="entry name" value="UbiE/COQ5_MeTrFase"/>
</dbReference>
<dbReference type="STRING" id="1231339.Abci_007_217"/>
<keyword evidence="4 6" id="KW-0831">Ubiquinone biosynthesis</keyword>
<dbReference type="AlphaFoldDB" id="A0A0D6N1K7"/>
<evidence type="ECO:0000313" key="10">
    <source>
        <dbReference type="Proteomes" id="UP000321891"/>
    </source>
</evidence>
<proteinExistence type="inferred from homology"/>
<sequence>MTDKAATPPHPVLSAYYKDPKSRQDFVQSIFDRTARHYDRINAIFSLGSGRWYRRWMLRRVGLKAGDKVLDVATGTGLVAREAARIAGKNNIIGLDMSAGMLAQCRQNLPIALVQADAQHLPFPDACLDFLSMGYALRHVSDLRKTFIAYRRVLKPGGHVLILEIGRANNASIQAFLKFYLGRVVPLLSGIAATRDSRKLMEYYWDTIAECVLPHEIMQNLRDAGLENVRRYTSFGVFHAYAAQAPQDNASQRS</sequence>
<dbReference type="GO" id="GO:0043770">
    <property type="term" value="F:demethylmenaquinone methyltransferase activity"/>
    <property type="evidence" value="ECO:0007669"/>
    <property type="project" value="UniProtKB-UniRule"/>
</dbReference>
<dbReference type="EC" id="2.1.1.163" evidence="6"/>
<evidence type="ECO:0000256" key="2">
    <source>
        <dbReference type="ARBA" id="ARBA00022603"/>
    </source>
</evidence>
<gene>
    <name evidence="6 8" type="primary">ubiE</name>
    <name evidence="7" type="ORF">Abci_007_217</name>
    <name evidence="8" type="ORF">ACI01nite_19390</name>
</gene>
<feature type="binding site" evidence="6">
    <location>
        <position position="76"/>
    </location>
    <ligand>
        <name>S-adenosyl-L-methionine</name>
        <dbReference type="ChEBI" id="CHEBI:59789"/>
    </ligand>
</feature>
<dbReference type="InterPro" id="IPR029063">
    <property type="entry name" value="SAM-dependent_MTases_sf"/>
</dbReference>
<dbReference type="GO" id="GO:0009234">
    <property type="term" value="P:menaquinone biosynthetic process"/>
    <property type="evidence" value="ECO:0007669"/>
    <property type="project" value="UniProtKB-UniRule"/>
</dbReference>
<feature type="binding site" evidence="6">
    <location>
        <position position="96"/>
    </location>
    <ligand>
        <name>S-adenosyl-L-methionine</name>
        <dbReference type="ChEBI" id="CHEBI:59789"/>
    </ligand>
</feature>
<dbReference type="GO" id="GO:0008425">
    <property type="term" value="F:2-methoxy-6-polyprenyl-1,4-benzoquinol methyltransferase activity"/>
    <property type="evidence" value="ECO:0007669"/>
    <property type="project" value="UniProtKB-UniRule"/>
</dbReference>
<comment type="similarity">
    <text evidence="6">Belongs to the class I-like SAM-binding methyltransferase superfamily. MenG/UbiE family.</text>
</comment>
<dbReference type="EMBL" id="BAMV01000007">
    <property type="protein sequence ID" value="GAN59814.1"/>
    <property type="molecule type" value="Genomic_DNA"/>
</dbReference>
<dbReference type="EMBL" id="BJVU01000008">
    <property type="protein sequence ID" value="GEL59337.1"/>
    <property type="molecule type" value="Genomic_DNA"/>
</dbReference>
<dbReference type="CDD" id="cd02440">
    <property type="entry name" value="AdoMet_MTases"/>
    <property type="match status" value="1"/>
</dbReference>
<dbReference type="SUPFAM" id="SSF53335">
    <property type="entry name" value="S-adenosyl-L-methionine-dependent methyltransferases"/>
    <property type="match status" value="1"/>
</dbReference>
<comment type="caution">
    <text evidence="7">The sequence shown here is derived from an EMBL/GenBank/DDBJ whole genome shotgun (WGS) entry which is preliminary data.</text>
</comment>
<dbReference type="PROSITE" id="PS51608">
    <property type="entry name" value="SAM_MT_UBIE"/>
    <property type="match status" value="1"/>
</dbReference>
<keyword evidence="3 6" id="KW-0808">Transferase</keyword>
<dbReference type="RefSeq" id="WP_048837860.1">
    <property type="nucleotide sequence ID" value="NZ_BAMV01000007.1"/>
</dbReference>
<dbReference type="HAMAP" id="MF_01813">
    <property type="entry name" value="MenG_UbiE_methyltr"/>
    <property type="match status" value="1"/>
</dbReference>
<dbReference type="PROSITE" id="PS01184">
    <property type="entry name" value="UBIE_2"/>
    <property type="match status" value="1"/>
</dbReference>
<dbReference type="EC" id="2.1.1.201" evidence="6"/>
<organism evidence="7 9">
    <name type="scientific">Acetobacter cibinongensis</name>
    <dbReference type="NCBI Taxonomy" id="146475"/>
    <lineage>
        <taxon>Bacteria</taxon>
        <taxon>Pseudomonadati</taxon>
        <taxon>Pseudomonadota</taxon>
        <taxon>Alphaproteobacteria</taxon>
        <taxon>Acetobacterales</taxon>
        <taxon>Acetobacteraceae</taxon>
        <taxon>Acetobacter</taxon>
    </lineage>
</organism>
<comment type="caution">
    <text evidence="6">Lacks conserved residue(s) required for the propagation of feature annotation.</text>
</comment>
<comment type="pathway">
    <text evidence="6">Cofactor biosynthesis; ubiquinone biosynthesis.</text>
</comment>
<comment type="pathway">
    <text evidence="6">Quinol/quinone metabolism; menaquinone biosynthesis; menaquinol from 1,4-dihydroxy-2-naphthoate: step 2/2.</text>
</comment>
<accession>A0A6N3SRE9</accession>
<evidence type="ECO:0000313" key="9">
    <source>
        <dbReference type="Proteomes" id="UP000032671"/>
    </source>
</evidence>
<protein>
    <recommendedName>
        <fullName evidence="6">Ubiquinone/menaquinone biosynthesis C-methyltransferase UbiE</fullName>
        <ecNumber evidence="6">2.1.1.163</ecNumber>
        <ecNumber evidence="6">2.1.1.201</ecNumber>
    </recommendedName>
    <alternativeName>
        <fullName evidence="6">2-methoxy-6-polyprenyl-1,4-benzoquinol methylase</fullName>
    </alternativeName>
    <alternativeName>
        <fullName evidence="6">Demethylmenaquinone methyltransferase</fullName>
    </alternativeName>
</protein>
<dbReference type="GO" id="GO:0009060">
    <property type="term" value="P:aerobic respiration"/>
    <property type="evidence" value="ECO:0007669"/>
    <property type="project" value="UniProtKB-UniRule"/>
</dbReference>